<reference evidence="1 2" key="1">
    <citation type="journal article" date="2022" name="Allergy">
        <title>Genome assembly and annotation of Periplaneta americana reveal a comprehensive cockroach allergen profile.</title>
        <authorList>
            <person name="Wang L."/>
            <person name="Xiong Q."/>
            <person name="Saelim N."/>
            <person name="Wang L."/>
            <person name="Nong W."/>
            <person name="Wan A.T."/>
            <person name="Shi M."/>
            <person name="Liu X."/>
            <person name="Cao Q."/>
            <person name="Hui J.H.L."/>
            <person name="Sookrung N."/>
            <person name="Leung T.F."/>
            <person name="Tungtrongchitr A."/>
            <person name="Tsui S.K.W."/>
        </authorList>
    </citation>
    <scope>NUCLEOTIDE SEQUENCE [LARGE SCALE GENOMIC DNA]</scope>
    <source>
        <strain evidence="1">PWHHKU_190912</strain>
    </source>
</reference>
<dbReference type="InterPro" id="IPR036397">
    <property type="entry name" value="RNaseH_sf"/>
</dbReference>
<name>A0ABQ8SF09_PERAM</name>
<dbReference type="EMBL" id="JAJSOF020000029">
    <property type="protein sequence ID" value="KAJ4432703.1"/>
    <property type="molecule type" value="Genomic_DNA"/>
</dbReference>
<protein>
    <submittedName>
        <fullName evidence="1">Uncharacterized protein</fullName>
    </submittedName>
</protein>
<dbReference type="PANTHER" id="PTHR47326">
    <property type="entry name" value="TRANSPOSABLE ELEMENT TC3 TRANSPOSASE-LIKE PROTEIN"/>
    <property type="match status" value="1"/>
</dbReference>
<accession>A0ABQ8SF09</accession>
<keyword evidence="2" id="KW-1185">Reference proteome</keyword>
<evidence type="ECO:0000313" key="1">
    <source>
        <dbReference type="EMBL" id="KAJ4432703.1"/>
    </source>
</evidence>
<proteinExistence type="predicted"/>
<evidence type="ECO:0000313" key="2">
    <source>
        <dbReference type="Proteomes" id="UP001148838"/>
    </source>
</evidence>
<dbReference type="PANTHER" id="PTHR47326:SF1">
    <property type="entry name" value="HTH PSQ-TYPE DOMAIN-CONTAINING PROTEIN"/>
    <property type="match status" value="1"/>
</dbReference>
<gene>
    <name evidence="1" type="ORF">ANN_21340</name>
</gene>
<comment type="caution">
    <text evidence="1">The sequence shown here is derived from an EMBL/GenBank/DDBJ whole genome shotgun (WGS) entry which is preliminary data.</text>
</comment>
<organism evidence="1 2">
    <name type="scientific">Periplaneta americana</name>
    <name type="common">American cockroach</name>
    <name type="synonym">Blatta americana</name>
    <dbReference type="NCBI Taxonomy" id="6978"/>
    <lineage>
        <taxon>Eukaryota</taxon>
        <taxon>Metazoa</taxon>
        <taxon>Ecdysozoa</taxon>
        <taxon>Arthropoda</taxon>
        <taxon>Hexapoda</taxon>
        <taxon>Insecta</taxon>
        <taxon>Pterygota</taxon>
        <taxon>Neoptera</taxon>
        <taxon>Polyneoptera</taxon>
        <taxon>Dictyoptera</taxon>
        <taxon>Blattodea</taxon>
        <taxon>Blattoidea</taxon>
        <taxon>Blattidae</taxon>
        <taxon>Blattinae</taxon>
        <taxon>Periplaneta</taxon>
    </lineage>
</organism>
<dbReference type="Proteomes" id="UP001148838">
    <property type="component" value="Unassembled WGS sequence"/>
</dbReference>
<sequence>MSKIFFSDEATFHVSSKQQVIGPFFFAEKTVCDTTYLDILVQFFFPQIEHLQPNILFQQDGAPPHWFNDVRTTLYNMFPGRWIGRGELIAWPPRSPDLTLLNFFLCGYVKDKVYATPVRDLRDLRERIIDAIKSIPEDLFQRAWQEIVHRLDIVTVTAGAHVEICADKYSIKHTAMRVLLFQTIAPGISLPPQPVLTRWKTWFDAVNYYAEYYGKIMELLEDILFIDSNFKIVSKSITLLESSKLQLSDALNIVDKVSQTVIQNNNSLISEKVK</sequence>
<dbReference type="Gene3D" id="3.30.420.10">
    <property type="entry name" value="Ribonuclease H-like superfamily/Ribonuclease H"/>
    <property type="match status" value="1"/>
</dbReference>